<protein>
    <submittedName>
        <fullName evidence="1">10151_t:CDS:1</fullName>
    </submittedName>
</protein>
<name>A0ACA9K5Z6_9GLOM</name>
<evidence type="ECO:0000313" key="2">
    <source>
        <dbReference type="Proteomes" id="UP000789366"/>
    </source>
</evidence>
<sequence length="100" mass="11847">MSDYMFDDDAYNDENVKHITIDIVQRLCTKKEYYQSLTKKILKNHEFVKLSSMLASNSTITNDLILELYNNEELDNAYEETEIDHYLCELIQKKKCDPLT</sequence>
<dbReference type="Proteomes" id="UP000789366">
    <property type="component" value="Unassembled WGS sequence"/>
</dbReference>
<evidence type="ECO:0000313" key="1">
    <source>
        <dbReference type="EMBL" id="CAG8453278.1"/>
    </source>
</evidence>
<keyword evidence="2" id="KW-1185">Reference proteome</keyword>
<comment type="caution">
    <text evidence="1">The sequence shown here is derived from an EMBL/GenBank/DDBJ whole genome shotgun (WGS) entry which is preliminary data.</text>
</comment>
<organism evidence="1 2">
    <name type="scientific">Cetraspora pellucida</name>
    <dbReference type="NCBI Taxonomy" id="1433469"/>
    <lineage>
        <taxon>Eukaryota</taxon>
        <taxon>Fungi</taxon>
        <taxon>Fungi incertae sedis</taxon>
        <taxon>Mucoromycota</taxon>
        <taxon>Glomeromycotina</taxon>
        <taxon>Glomeromycetes</taxon>
        <taxon>Diversisporales</taxon>
        <taxon>Gigasporaceae</taxon>
        <taxon>Cetraspora</taxon>
    </lineage>
</organism>
<proteinExistence type="predicted"/>
<dbReference type="EMBL" id="CAJVPW010000417">
    <property type="protein sequence ID" value="CAG8453278.1"/>
    <property type="molecule type" value="Genomic_DNA"/>
</dbReference>
<gene>
    <name evidence="1" type="ORF">SPELUC_LOCUS908</name>
</gene>
<reference evidence="1" key="1">
    <citation type="submission" date="2021-06" db="EMBL/GenBank/DDBJ databases">
        <authorList>
            <person name="Kallberg Y."/>
            <person name="Tangrot J."/>
            <person name="Rosling A."/>
        </authorList>
    </citation>
    <scope>NUCLEOTIDE SEQUENCE</scope>
    <source>
        <strain evidence="1">28 12/20/2015</strain>
    </source>
</reference>
<accession>A0ACA9K5Z6</accession>